<dbReference type="Proteomes" id="UP001303760">
    <property type="component" value="Unassembled WGS sequence"/>
</dbReference>
<protein>
    <submittedName>
        <fullName evidence="1">Uncharacterized protein</fullName>
    </submittedName>
</protein>
<reference evidence="1" key="2">
    <citation type="submission" date="2023-05" db="EMBL/GenBank/DDBJ databases">
        <authorList>
            <consortium name="Lawrence Berkeley National Laboratory"/>
            <person name="Steindorff A."/>
            <person name="Hensen N."/>
            <person name="Bonometti L."/>
            <person name="Westerberg I."/>
            <person name="Brannstrom I.O."/>
            <person name="Guillou S."/>
            <person name="Cros-Aarteil S."/>
            <person name="Calhoun S."/>
            <person name="Haridas S."/>
            <person name="Kuo A."/>
            <person name="Mondo S."/>
            <person name="Pangilinan J."/>
            <person name="Riley R."/>
            <person name="Labutti K."/>
            <person name="Andreopoulos B."/>
            <person name="Lipzen A."/>
            <person name="Chen C."/>
            <person name="Yanf M."/>
            <person name="Daum C."/>
            <person name="Ng V."/>
            <person name="Clum A."/>
            <person name="Ohm R."/>
            <person name="Martin F."/>
            <person name="Silar P."/>
            <person name="Natvig D."/>
            <person name="Lalanne C."/>
            <person name="Gautier V."/>
            <person name="Ament-Velasquez S.L."/>
            <person name="Kruys A."/>
            <person name="Hutchinson M.I."/>
            <person name="Powell A.J."/>
            <person name="Barry K."/>
            <person name="Miller A.N."/>
            <person name="Grigoriev I.V."/>
            <person name="Debuchy R."/>
            <person name="Gladieux P."/>
            <person name="Thoren M.H."/>
            <person name="Johannesson H."/>
        </authorList>
    </citation>
    <scope>NUCLEOTIDE SEQUENCE</scope>
    <source>
        <strain evidence="1">CBS 532.94</strain>
    </source>
</reference>
<accession>A0AAN7C0D6</accession>
<gene>
    <name evidence="1" type="ORF">C8A03DRAFT_39361</name>
</gene>
<dbReference type="EMBL" id="MU860739">
    <property type="protein sequence ID" value="KAK4232964.1"/>
    <property type="molecule type" value="Genomic_DNA"/>
</dbReference>
<evidence type="ECO:0000313" key="1">
    <source>
        <dbReference type="EMBL" id="KAK4232964.1"/>
    </source>
</evidence>
<comment type="caution">
    <text evidence="1">The sequence shown here is derived from an EMBL/GenBank/DDBJ whole genome shotgun (WGS) entry which is preliminary data.</text>
</comment>
<organism evidence="1 2">
    <name type="scientific">Achaetomium macrosporum</name>
    <dbReference type="NCBI Taxonomy" id="79813"/>
    <lineage>
        <taxon>Eukaryota</taxon>
        <taxon>Fungi</taxon>
        <taxon>Dikarya</taxon>
        <taxon>Ascomycota</taxon>
        <taxon>Pezizomycotina</taxon>
        <taxon>Sordariomycetes</taxon>
        <taxon>Sordariomycetidae</taxon>
        <taxon>Sordariales</taxon>
        <taxon>Chaetomiaceae</taxon>
        <taxon>Achaetomium</taxon>
    </lineage>
</organism>
<proteinExistence type="predicted"/>
<evidence type="ECO:0000313" key="2">
    <source>
        <dbReference type="Proteomes" id="UP001303760"/>
    </source>
</evidence>
<dbReference type="AlphaFoldDB" id="A0AAN7C0D6"/>
<reference evidence="1" key="1">
    <citation type="journal article" date="2023" name="Mol. Phylogenet. Evol.">
        <title>Genome-scale phylogeny and comparative genomics of the fungal order Sordariales.</title>
        <authorList>
            <person name="Hensen N."/>
            <person name="Bonometti L."/>
            <person name="Westerberg I."/>
            <person name="Brannstrom I.O."/>
            <person name="Guillou S."/>
            <person name="Cros-Aarteil S."/>
            <person name="Calhoun S."/>
            <person name="Haridas S."/>
            <person name="Kuo A."/>
            <person name="Mondo S."/>
            <person name="Pangilinan J."/>
            <person name="Riley R."/>
            <person name="LaButti K."/>
            <person name="Andreopoulos B."/>
            <person name="Lipzen A."/>
            <person name="Chen C."/>
            <person name="Yan M."/>
            <person name="Daum C."/>
            <person name="Ng V."/>
            <person name="Clum A."/>
            <person name="Steindorff A."/>
            <person name="Ohm R.A."/>
            <person name="Martin F."/>
            <person name="Silar P."/>
            <person name="Natvig D.O."/>
            <person name="Lalanne C."/>
            <person name="Gautier V."/>
            <person name="Ament-Velasquez S.L."/>
            <person name="Kruys A."/>
            <person name="Hutchinson M.I."/>
            <person name="Powell A.J."/>
            <person name="Barry K."/>
            <person name="Miller A.N."/>
            <person name="Grigoriev I.V."/>
            <person name="Debuchy R."/>
            <person name="Gladieux P."/>
            <person name="Hiltunen Thoren M."/>
            <person name="Johannesson H."/>
        </authorList>
    </citation>
    <scope>NUCLEOTIDE SEQUENCE</scope>
    <source>
        <strain evidence="1">CBS 532.94</strain>
    </source>
</reference>
<keyword evidence="2" id="KW-1185">Reference proteome</keyword>
<sequence>MPKQYQPVSSRCDYGKLGVARQRILAYLFTSSPEAMDKDTWLGRALPVPDFMGIDDVFSNPDLLGGGGISQLWGMDPQVGLYRTFGPYYGQEGASSDHSQGGGGLFD</sequence>
<name>A0AAN7C0D6_9PEZI</name>